<reference evidence="2" key="1">
    <citation type="submission" date="2020-09" db="EMBL/GenBank/DDBJ databases">
        <title>Desulfogranum mesoprofundum gen. nov., sp. nov., a novel mesophilic, sulfate-reducing chemolithoautotroph isolated from a deep-sea hydrothermal vent chimney in the Suiyo Seamount.</title>
        <authorList>
            <person name="Hashimoto Y."/>
            <person name="Nakagawa S."/>
        </authorList>
    </citation>
    <scope>NUCLEOTIDE SEQUENCE</scope>
    <source>
        <strain evidence="2">KT2</strain>
    </source>
</reference>
<sequence length="182" mass="21369">MFGFFKRNKEVTVGGRKNRFPVSSSVKTDIEEKIYVKGTRISWHNDLIEEFKDEHVMLISLFSSIVAALDRGDCSSVRLYLKEFKRELISHILRENVLLYVYLKYLYIDDRNKRDLARKMQKEMTAIGNMVFVFISKATAEGAVYDDDFRKELEAVGEQLTRRIQVEEEGLYNLYTHPESVH</sequence>
<name>A0A8D5JDY1_9BACT</name>
<accession>A0A8D5JDY1</accession>
<proteinExistence type="predicted"/>
<gene>
    <name evidence="2" type="ORF">DGMP_24510</name>
</gene>
<dbReference type="KEGG" id="dbk:DGMP_24510"/>
<dbReference type="Pfam" id="PF01814">
    <property type="entry name" value="Hemerythrin"/>
    <property type="match status" value="1"/>
</dbReference>
<dbReference type="InterPro" id="IPR012312">
    <property type="entry name" value="Hemerythrin-like"/>
</dbReference>
<feature type="domain" description="Hemerythrin-like" evidence="1">
    <location>
        <begin position="47"/>
        <end position="174"/>
    </location>
</feature>
<organism evidence="2 3">
    <name type="scientific">Desulfomarina profundi</name>
    <dbReference type="NCBI Taxonomy" id="2772557"/>
    <lineage>
        <taxon>Bacteria</taxon>
        <taxon>Pseudomonadati</taxon>
        <taxon>Thermodesulfobacteriota</taxon>
        <taxon>Desulfobulbia</taxon>
        <taxon>Desulfobulbales</taxon>
        <taxon>Desulfobulbaceae</taxon>
        <taxon>Desulfomarina</taxon>
    </lineage>
</organism>
<dbReference type="Proteomes" id="UP000826725">
    <property type="component" value="Chromosome"/>
</dbReference>
<keyword evidence="3" id="KW-1185">Reference proteome</keyword>
<evidence type="ECO:0000313" key="3">
    <source>
        <dbReference type="Proteomes" id="UP000826725"/>
    </source>
</evidence>
<evidence type="ECO:0000259" key="1">
    <source>
        <dbReference type="Pfam" id="PF01814"/>
    </source>
</evidence>
<evidence type="ECO:0000313" key="2">
    <source>
        <dbReference type="EMBL" id="BCL61758.1"/>
    </source>
</evidence>
<protein>
    <recommendedName>
        <fullName evidence="1">Hemerythrin-like domain-containing protein</fullName>
    </recommendedName>
</protein>
<dbReference type="AlphaFoldDB" id="A0A8D5JDY1"/>
<dbReference type="EMBL" id="AP024086">
    <property type="protein sequence ID" value="BCL61758.1"/>
    <property type="molecule type" value="Genomic_DNA"/>
</dbReference>